<dbReference type="InterPro" id="IPR000644">
    <property type="entry name" value="CBS_dom"/>
</dbReference>
<dbReference type="Proteomes" id="UP001168363">
    <property type="component" value="Unassembled WGS sequence"/>
</dbReference>
<keyword evidence="4" id="KW-1185">Reference proteome</keyword>
<evidence type="ECO:0000259" key="2">
    <source>
        <dbReference type="PROSITE" id="PS51371"/>
    </source>
</evidence>
<proteinExistence type="predicted"/>
<feature type="domain" description="CBS" evidence="2">
    <location>
        <begin position="11"/>
        <end position="67"/>
    </location>
</feature>
<dbReference type="SUPFAM" id="SSF54631">
    <property type="entry name" value="CBS-domain pair"/>
    <property type="match status" value="1"/>
</dbReference>
<reference evidence="3" key="1">
    <citation type="submission" date="2023-06" db="EMBL/GenBank/DDBJ databases">
        <title>Genome sequence of Nocardioides sp. SOB44.</title>
        <authorList>
            <person name="Zhang G."/>
        </authorList>
    </citation>
    <scope>NUCLEOTIDE SEQUENCE</scope>
    <source>
        <strain evidence="3">SOB44</strain>
    </source>
</reference>
<dbReference type="Gene3D" id="3.10.580.10">
    <property type="entry name" value="CBS-domain"/>
    <property type="match status" value="1"/>
</dbReference>
<dbReference type="RefSeq" id="WP_302709091.1">
    <property type="nucleotide sequence ID" value="NZ_JAULSC010000015.1"/>
</dbReference>
<evidence type="ECO:0000256" key="1">
    <source>
        <dbReference type="PROSITE-ProRule" id="PRU00703"/>
    </source>
</evidence>
<accession>A0ABT8TSH0</accession>
<protein>
    <submittedName>
        <fullName evidence="3">CBS domain-containing protein</fullName>
    </submittedName>
</protein>
<comment type="caution">
    <text evidence="3">The sequence shown here is derived from an EMBL/GenBank/DDBJ whole genome shotgun (WGS) entry which is preliminary data.</text>
</comment>
<evidence type="ECO:0000313" key="4">
    <source>
        <dbReference type="Proteomes" id="UP001168363"/>
    </source>
</evidence>
<dbReference type="Pfam" id="PF00571">
    <property type="entry name" value="CBS"/>
    <property type="match status" value="2"/>
</dbReference>
<dbReference type="EMBL" id="JAULSC010000015">
    <property type="protein sequence ID" value="MDO3396907.1"/>
    <property type="molecule type" value="Genomic_DNA"/>
</dbReference>
<dbReference type="CDD" id="cd02205">
    <property type="entry name" value="CBS_pair_SF"/>
    <property type="match status" value="1"/>
</dbReference>
<dbReference type="PROSITE" id="PS51371">
    <property type="entry name" value="CBS"/>
    <property type="match status" value="1"/>
</dbReference>
<dbReference type="InterPro" id="IPR046342">
    <property type="entry name" value="CBS_dom_sf"/>
</dbReference>
<keyword evidence="1" id="KW-0129">CBS domain</keyword>
<gene>
    <name evidence="3" type="ORF">QWJ41_14350</name>
</gene>
<sequence length="139" mass="14538">MAGSGRVTEAMLRAPKTLPAHASVGDVRALLLDDHVHMALLVSGDRLVGTVTRADLEATDASDPAAPAVSISRLEGRTVAPLDPLEAARSHLVATGQRRLAVVDRAGTLLGLLCLKRTGDGFCSDRDVASRAAARRVRP</sequence>
<evidence type="ECO:0000313" key="3">
    <source>
        <dbReference type="EMBL" id="MDO3396907.1"/>
    </source>
</evidence>
<organism evidence="3 4">
    <name type="scientific">Nocardioides cremeus</name>
    <dbReference type="NCBI Taxonomy" id="3058044"/>
    <lineage>
        <taxon>Bacteria</taxon>
        <taxon>Bacillati</taxon>
        <taxon>Actinomycetota</taxon>
        <taxon>Actinomycetes</taxon>
        <taxon>Propionibacteriales</taxon>
        <taxon>Nocardioidaceae</taxon>
        <taxon>Nocardioides</taxon>
    </lineage>
</organism>
<name>A0ABT8TSH0_9ACTN</name>